<proteinExistence type="predicted"/>
<dbReference type="InterPro" id="IPR016181">
    <property type="entry name" value="Acyl_CoA_acyltransferase"/>
</dbReference>
<gene>
    <name evidence="1" type="ORF">TPE_1315</name>
</gene>
<dbReference type="Gene3D" id="3.40.630.30">
    <property type="match status" value="1"/>
</dbReference>
<dbReference type="EMBL" id="CP004120">
    <property type="protein sequence ID" value="AGT43810.1"/>
    <property type="molecule type" value="Genomic_DNA"/>
</dbReference>
<dbReference type="KEGG" id="tped:TPE_1315"/>
<organism evidence="1 2">
    <name type="scientific">Treponema pedis str. T A4</name>
    <dbReference type="NCBI Taxonomy" id="1291379"/>
    <lineage>
        <taxon>Bacteria</taxon>
        <taxon>Pseudomonadati</taxon>
        <taxon>Spirochaetota</taxon>
        <taxon>Spirochaetia</taxon>
        <taxon>Spirochaetales</taxon>
        <taxon>Treponemataceae</taxon>
        <taxon>Treponema</taxon>
    </lineage>
</organism>
<dbReference type="STRING" id="1291379.TPE_1315"/>
<evidence type="ECO:0000313" key="2">
    <source>
        <dbReference type="Proteomes" id="UP000015620"/>
    </source>
</evidence>
<protein>
    <recommendedName>
        <fullName evidence="3">Acetyltransferase</fullName>
    </recommendedName>
</protein>
<evidence type="ECO:0008006" key="3">
    <source>
        <dbReference type="Google" id="ProtNLM"/>
    </source>
</evidence>
<dbReference type="PATRIC" id="fig|1291379.3.peg.1307"/>
<sequence length="50" mass="5999">MSFKNWAQIICGYWKKNTKAVSFYKRHGFNLTGEKKLEEGTPEYLLRMVR</sequence>
<dbReference type="AlphaFoldDB" id="S5ZUD7"/>
<dbReference type="Proteomes" id="UP000015620">
    <property type="component" value="Chromosome"/>
</dbReference>
<evidence type="ECO:0000313" key="1">
    <source>
        <dbReference type="EMBL" id="AGT43810.1"/>
    </source>
</evidence>
<dbReference type="SUPFAM" id="SSF55729">
    <property type="entry name" value="Acyl-CoA N-acyltransferases (Nat)"/>
    <property type="match status" value="1"/>
</dbReference>
<accession>S5ZUD7</accession>
<dbReference type="HOGENOM" id="CLU_3123862_0_0_12"/>
<keyword evidence="2" id="KW-1185">Reference proteome</keyword>
<reference evidence="1 2" key="1">
    <citation type="journal article" date="2013" name="PLoS ONE">
        <title>Genome-Wide Relatedness of Treponema pedis, from Gingiva and Necrotic Skin Lesions of Pigs, with the Human Oral Pathogen Treponema denticola.</title>
        <authorList>
            <person name="Svartstrom O."/>
            <person name="Mushtaq M."/>
            <person name="Pringle M."/>
            <person name="Segerman B."/>
        </authorList>
    </citation>
    <scope>NUCLEOTIDE SEQUENCE [LARGE SCALE GENOMIC DNA]</scope>
    <source>
        <strain evidence="1">T A4</strain>
    </source>
</reference>
<name>S5ZUD7_9SPIR</name>